<dbReference type="GO" id="GO:0003978">
    <property type="term" value="F:UDP-glucose 4-epimerase activity"/>
    <property type="evidence" value="ECO:0007669"/>
    <property type="project" value="UniProtKB-EC"/>
</dbReference>
<proteinExistence type="inferred from homology"/>
<feature type="domain" description="NAD-dependent epimerase/dehydratase" evidence="2">
    <location>
        <begin position="8"/>
        <end position="248"/>
    </location>
</feature>
<accession>A0A5C6FFI4</accession>
<sequence length="344" mass="38061">MPHLAPAVLVTGAAGFIGSHLVRAILDDERYQDFQIIAFDDLSGGFKENIPSHERVVFVQGDISNANDVAELYSKWPVRYVFHLAAYAAEGLSHFIRRFNYQNNLIGSVNLINESVKAGVQYFVFTSSIAVYGKGQVPMTEATVPHPEDPYGIGKLAVELDLKSAADMFGLKSTVFRPHNVYGEYQNIGDRYRNVVGIFMNRMMQGLPLPIFGDGSQQRAFTYVADIIRPMLSAPFVQEAEGEAFNIGASVPVSVRELVDVVASEFGGKPEIQFLAARNEVHLAWSDHSKADRVFGASTETPLAVGIRQMARWAKQVGYRKSAAFENIEIEQGLPLSWRSPNND</sequence>
<keyword evidence="4" id="KW-1185">Reference proteome</keyword>
<dbReference type="OrthoDB" id="244102at2"/>
<dbReference type="EC" id="5.1.3.2" evidence="3"/>
<keyword evidence="3" id="KW-0413">Isomerase</keyword>
<dbReference type="RefSeq" id="WP_146456811.1">
    <property type="nucleotide sequence ID" value="NZ_SJPW01000002.1"/>
</dbReference>
<dbReference type="Gene3D" id="3.90.25.10">
    <property type="entry name" value="UDP-galactose 4-epimerase, domain 1"/>
    <property type="match status" value="1"/>
</dbReference>
<dbReference type="AlphaFoldDB" id="A0A5C6FFI4"/>
<dbReference type="Gene3D" id="3.40.50.720">
    <property type="entry name" value="NAD(P)-binding Rossmann-like Domain"/>
    <property type="match status" value="1"/>
</dbReference>
<gene>
    <name evidence="3" type="ORF">Poly51_20880</name>
</gene>
<dbReference type="SUPFAM" id="SSF51735">
    <property type="entry name" value="NAD(P)-binding Rossmann-fold domains"/>
    <property type="match status" value="1"/>
</dbReference>
<dbReference type="PANTHER" id="PTHR43000">
    <property type="entry name" value="DTDP-D-GLUCOSE 4,6-DEHYDRATASE-RELATED"/>
    <property type="match status" value="1"/>
</dbReference>
<evidence type="ECO:0000256" key="1">
    <source>
        <dbReference type="ARBA" id="ARBA00007637"/>
    </source>
</evidence>
<evidence type="ECO:0000313" key="4">
    <source>
        <dbReference type="Proteomes" id="UP000318288"/>
    </source>
</evidence>
<name>A0A5C6FFI4_9BACT</name>
<evidence type="ECO:0000313" key="3">
    <source>
        <dbReference type="EMBL" id="TWU59300.1"/>
    </source>
</evidence>
<protein>
    <submittedName>
        <fullName evidence="3">UDP-glucose 4-epimerase</fullName>
        <ecNumber evidence="3">5.1.3.2</ecNumber>
    </submittedName>
</protein>
<dbReference type="EMBL" id="SJPW01000002">
    <property type="protein sequence ID" value="TWU59300.1"/>
    <property type="molecule type" value="Genomic_DNA"/>
</dbReference>
<reference evidence="3 4" key="1">
    <citation type="submission" date="2019-02" db="EMBL/GenBank/DDBJ databases">
        <title>Deep-cultivation of Planctomycetes and their phenomic and genomic characterization uncovers novel biology.</title>
        <authorList>
            <person name="Wiegand S."/>
            <person name="Jogler M."/>
            <person name="Boedeker C."/>
            <person name="Pinto D."/>
            <person name="Vollmers J."/>
            <person name="Rivas-Marin E."/>
            <person name="Kohn T."/>
            <person name="Peeters S.H."/>
            <person name="Heuer A."/>
            <person name="Rast P."/>
            <person name="Oberbeckmann S."/>
            <person name="Bunk B."/>
            <person name="Jeske O."/>
            <person name="Meyerdierks A."/>
            <person name="Storesund J.E."/>
            <person name="Kallscheuer N."/>
            <person name="Luecker S."/>
            <person name="Lage O.M."/>
            <person name="Pohl T."/>
            <person name="Merkel B.J."/>
            <person name="Hornburger P."/>
            <person name="Mueller R.-W."/>
            <person name="Bruemmer F."/>
            <person name="Labrenz M."/>
            <person name="Spormann A.M."/>
            <person name="Op Den Camp H."/>
            <person name="Overmann J."/>
            <person name="Amann R."/>
            <person name="Jetten M.S.M."/>
            <person name="Mascher T."/>
            <person name="Medema M.H."/>
            <person name="Devos D.P."/>
            <person name="Kaster A.-K."/>
            <person name="Ovreas L."/>
            <person name="Rohde M."/>
            <person name="Galperin M.Y."/>
            <person name="Jogler C."/>
        </authorList>
    </citation>
    <scope>NUCLEOTIDE SEQUENCE [LARGE SCALE GENOMIC DNA]</scope>
    <source>
        <strain evidence="3 4">Poly51</strain>
    </source>
</reference>
<dbReference type="Pfam" id="PF01370">
    <property type="entry name" value="Epimerase"/>
    <property type="match status" value="1"/>
</dbReference>
<comment type="similarity">
    <text evidence="1">Belongs to the NAD(P)-dependent epimerase/dehydratase family.</text>
</comment>
<evidence type="ECO:0000259" key="2">
    <source>
        <dbReference type="Pfam" id="PF01370"/>
    </source>
</evidence>
<dbReference type="InterPro" id="IPR036291">
    <property type="entry name" value="NAD(P)-bd_dom_sf"/>
</dbReference>
<dbReference type="InterPro" id="IPR001509">
    <property type="entry name" value="Epimerase_deHydtase"/>
</dbReference>
<organism evidence="3 4">
    <name type="scientific">Rubripirellula tenax</name>
    <dbReference type="NCBI Taxonomy" id="2528015"/>
    <lineage>
        <taxon>Bacteria</taxon>
        <taxon>Pseudomonadati</taxon>
        <taxon>Planctomycetota</taxon>
        <taxon>Planctomycetia</taxon>
        <taxon>Pirellulales</taxon>
        <taxon>Pirellulaceae</taxon>
        <taxon>Rubripirellula</taxon>
    </lineage>
</organism>
<comment type="caution">
    <text evidence="3">The sequence shown here is derived from an EMBL/GenBank/DDBJ whole genome shotgun (WGS) entry which is preliminary data.</text>
</comment>
<dbReference type="Proteomes" id="UP000318288">
    <property type="component" value="Unassembled WGS sequence"/>
</dbReference>